<evidence type="ECO:0000313" key="4">
    <source>
        <dbReference type="Proteomes" id="UP000655044"/>
    </source>
</evidence>
<dbReference type="EMBL" id="BOOI01000034">
    <property type="protein sequence ID" value="GIH85371.1"/>
    <property type="molecule type" value="Genomic_DNA"/>
</dbReference>
<evidence type="ECO:0000313" key="3">
    <source>
        <dbReference type="EMBL" id="GIH85371.1"/>
    </source>
</evidence>
<dbReference type="AlphaFoldDB" id="A0A8J3S3N4"/>
<evidence type="ECO:0000256" key="1">
    <source>
        <dbReference type="SAM" id="MobiDB-lite"/>
    </source>
</evidence>
<feature type="chain" id="PRO_5035266935" evidence="2">
    <location>
        <begin position="27"/>
        <end position="244"/>
    </location>
</feature>
<sequence>MKRVIKAAVAVAAFGLAAAICSPAQAETADSALDSYGAAGTVAAAVQGLSGGLFDTGAALSGLGSGQGTMTADGVLGTGTETVERILGVSTDNITWGAPARGVSDGSGPVGQTVDTVGSLTGTTADAASSLGRLADSAQDTSEGAEGLGNQRGAVDGLVHGVNQALPQGRGTAGDVAPLVSTVTPNEAAPVTGAVTPVTESASIDELAPLVSNTGGETAASTTGLVDSLADAVGSASRRATEAR</sequence>
<keyword evidence="2" id="KW-0732">Signal</keyword>
<dbReference type="Proteomes" id="UP000655044">
    <property type="component" value="Unassembled WGS sequence"/>
</dbReference>
<reference evidence="3" key="1">
    <citation type="submission" date="2021-01" db="EMBL/GenBank/DDBJ databases">
        <title>Whole genome shotgun sequence of Planobispora rosea NBRC 15558.</title>
        <authorList>
            <person name="Komaki H."/>
            <person name="Tamura T."/>
        </authorList>
    </citation>
    <scope>NUCLEOTIDE SEQUENCE</scope>
    <source>
        <strain evidence="3">NBRC 15558</strain>
    </source>
</reference>
<name>A0A8J3S3N4_PLARO</name>
<comment type="caution">
    <text evidence="3">The sequence shown here is derived from an EMBL/GenBank/DDBJ whole genome shotgun (WGS) entry which is preliminary data.</text>
</comment>
<gene>
    <name evidence="3" type="ORF">Pro02_37790</name>
</gene>
<organism evidence="3 4">
    <name type="scientific">Planobispora rosea</name>
    <dbReference type="NCBI Taxonomy" id="35762"/>
    <lineage>
        <taxon>Bacteria</taxon>
        <taxon>Bacillati</taxon>
        <taxon>Actinomycetota</taxon>
        <taxon>Actinomycetes</taxon>
        <taxon>Streptosporangiales</taxon>
        <taxon>Streptosporangiaceae</taxon>
        <taxon>Planobispora</taxon>
    </lineage>
</organism>
<protein>
    <submittedName>
        <fullName evidence="3">Uncharacterized protein</fullName>
    </submittedName>
</protein>
<dbReference type="RefSeq" id="WP_141704287.1">
    <property type="nucleotide sequence ID" value="NZ_BMQP01000015.1"/>
</dbReference>
<keyword evidence="4" id="KW-1185">Reference proteome</keyword>
<dbReference type="OrthoDB" id="9883678at2"/>
<accession>A0A8J3S3N4</accession>
<feature type="region of interest" description="Disordered" evidence="1">
    <location>
        <begin position="131"/>
        <end position="153"/>
    </location>
</feature>
<proteinExistence type="predicted"/>
<feature type="signal peptide" evidence="2">
    <location>
        <begin position="1"/>
        <end position="26"/>
    </location>
</feature>
<evidence type="ECO:0000256" key="2">
    <source>
        <dbReference type="SAM" id="SignalP"/>
    </source>
</evidence>